<evidence type="ECO:0000256" key="10">
    <source>
        <dbReference type="PIRSR" id="PIRSR038994-1"/>
    </source>
</evidence>
<evidence type="ECO:0000313" key="14">
    <source>
        <dbReference type="EMBL" id="REH48645.1"/>
    </source>
</evidence>
<comment type="cofactor">
    <cofactor evidence="12">
        <name>a divalent metal cation</name>
        <dbReference type="ChEBI" id="CHEBI:60240"/>
    </cofactor>
    <text evidence="12">Binds 1 divalent metal cation per subunit.</text>
</comment>
<evidence type="ECO:0000256" key="9">
    <source>
        <dbReference type="PIRNR" id="PIRNR038994"/>
    </source>
</evidence>
<dbReference type="Pfam" id="PF01979">
    <property type="entry name" value="Amidohydro_1"/>
    <property type="match status" value="1"/>
</dbReference>
<feature type="binding site" evidence="11">
    <location>
        <begin position="216"/>
        <end position="217"/>
    </location>
    <ligand>
        <name>substrate</name>
    </ligand>
</feature>
<evidence type="ECO:0000256" key="12">
    <source>
        <dbReference type="PIRSR" id="PIRSR038994-3"/>
    </source>
</evidence>
<protein>
    <recommendedName>
        <fullName evidence="3">N-acetylglucosamine-6-phosphate deacetylase</fullName>
        <ecNumber evidence="2">3.5.1.25</ecNumber>
    </recommendedName>
</protein>
<dbReference type="OrthoDB" id="9776488at2"/>
<feature type="binding site" evidence="11">
    <location>
        <begin position="305"/>
        <end position="307"/>
    </location>
    <ligand>
        <name>substrate</name>
    </ligand>
</feature>
<dbReference type="EC" id="3.5.1.25" evidence="2"/>
<dbReference type="InterPro" id="IPR003764">
    <property type="entry name" value="GlcNAc_6-P_deAcase"/>
</dbReference>
<evidence type="ECO:0000256" key="3">
    <source>
        <dbReference type="ARBA" id="ARBA00018029"/>
    </source>
</evidence>
<dbReference type="GO" id="GO:0006046">
    <property type="term" value="P:N-acetylglucosamine catabolic process"/>
    <property type="evidence" value="ECO:0007669"/>
    <property type="project" value="TreeGrafter"/>
</dbReference>
<dbReference type="InterPro" id="IPR006680">
    <property type="entry name" value="Amidohydro-rel"/>
</dbReference>
<feature type="binding site" evidence="11">
    <location>
        <position position="224"/>
    </location>
    <ligand>
        <name>substrate</name>
    </ligand>
</feature>
<dbReference type="CDD" id="cd00854">
    <property type="entry name" value="NagA"/>
    <property type="match status" value="1"/>
</dbReference>
<dbReference type="Gene3D" id="2.30.40.10">
    <property type="entry name" value="Urease, subunit C, domain 1"/>
    <property type="match status" value="1"/>
</dbReference>
<comment type="similarity">
    <text evidence="1 9">Belongs to the metallo-dependent hydrolases superfamily. NagA family.</text>
</comment>
<evidence type="ECO:0000256" key="7">
    <source>
        <dbReference type="ARBA" id="ARBA00047647"/>
    </source>
</evidence>
<dbReference type="SUPFAM" id="SSF51338">
    <property type="entry name" value="Composite domain of metallo-dependent hydrolases"/>
    <property type="match status" value="1"/>
</dbReference>
<dbReference type="SUPFAM" id="SSF51556">
    <property type="entry name" value="Metallo-dependent hydrolases"/>
    <property type="match status" value="1"/>
</dbReference>
<dbReference type="AlphaFoldDB" id="A0A3E0HRM9"/>
<comment type="pathway">
    <text evidence="8">Amino-sugar metabolism; N-acetylneuraminate degradation; D-fructose 6-phosphate from N-acetylneuraminate: step 4/5.</text>
</comment>
<dbReference type="PANTHER" id="PTHR11113:SF14">
    <property type="entry name" value="N-ACETYLGLUCOSAMINE-6-PHOSPHATE DEACETYLASE"/>
    <property type="match status" value="1"/>
</dbReference>
<proteinExistence type="inferred from homology"/>
<dbReference type="GO" id="GO:0046872">
    <property type="term" value="F:metal ion binding"/>
    <property type="evidence" value="ECO:0007669"/>
    <property type="project" value="UniProtKB-KW"/>
</dbReference>
<accession>A0A3E0HRM9</accession>
<feature type="active site" description="Proton donor/acceptor" evidence="10">
    <location>
        <position position="271"/>
    </location>
</feature>
<dbReference type="PIRSF" id="PIRSF038994">
    <property type="entry name" value="NagA"/>
    <property type="match status" value="1"/>
</dbReference>
<evidence type="ECO:0000256" key="6">
    <source>
        <dbReference type="ARBA" id="ARBA00023277"/>
    </source>
</evidence>
<name>A0A3E0HRM9_9PSEU</name>
<keyword evidence="5 9" id="KW-0378">Hydrolase</keyword>
<feature type="binding site" evidence="12">
    <location>
        <position position="213"/>
    </location>
    <ligand>
        <name>Zn(2+)</name>
        <dbReference type="ChEBI" id="CHEBI:29105"/>
    </ligand>
</feature>
<keyword evidence="6 9" id="KW-0119">Carbohydrate metabolism</keyword>
<organism evidence="14 15">
    <name type="scientific">Kutzneria buriramensis</name>
    <dbReference type="NCBI Taxonomy" id="1045776"/>
    <lineage>
        <taxon>Bacteria</taxon>
        <taxon>Bacillati</taxon>
        <taxon>Actinomycetota</taxon>
        <taxon>Actinomycetes</taxon>
        <taxon>Pseudonocardiales</taxon>
        <taxon>Pseudonocardiaceae</taxon>
        <taxon>Kutzneria</taxon>
    </lineage>
</organism>
<dbReference type="NCBIfam" id="TIGR00221">
    <property type="entry name" value="nagA"/>
    <property type="match status" value="1"/>
</dbReference>
<evidence type="ECO:0000256" key="1">
    <source>
        <dbReference type="ARBA" id="ARBA00010716"/>
    </source>
</evidence>
<dbReference type="FunFam" id="3.20.20.140:FF:000004">
    <property type="entry name" value="N-acetylglucosamine-6-phosphate deacetylase"/>
    <property type="match status" value="1"/>
</dbReference>
<keyword evidence="15" id="KW-1185">Reference proteome</keyword>
<evidence type="ECO:0000256" key="8">
    <source>
        <dbReference type="ARBA" id="ARBA00060590"/>
    </source>
</evidence>
<keyword evidence="4 12" id="KW-0479">Metal-binding</keyword>
<comment type="caution">
    <text evidence="14">The sequence shown here is derived from an EMBL/GenBank/DDBJ whole genome shotgun (WGS) entry which is preliminary data.</text>
</comment>
<gene>
    <name evidence="14" type="ORF">BCF44_105504</name>
</gene>
<dbReference type="PANTHER" id="PTHR11113">
    <property type="entry name" value="N-ACETYLGLUCOSAMINE-6-PHOSPHATE DEACETYLASE"/>
    <property type="match status" value="1"/>
</dbReference>
<evidence type="ECO:0000256" key="5">
    <source>
        <dbReference type="ARBA" id="ARBA00022801"/>
    </source>
</evidence>
<feature type="binding site" evidence="12">
    <location>
        <position position="126"/>
    </location>
    <ligand>
        <name>Zn(2+)</name>
        <dbReference type="ChEBI" id="CHEBI:29105"/>
    </ligand>
</feature>
<evidence type="ECO:0000256" key="11">
    <source>
        <dbReference type="PIRSR" id="PIRSR038994-2"/>
    </source>
</evidence>
<feature type="binding site" evidence="11">
    <location>
        <position position="248"/>
    </location>
    <ligand>
        <name>substrate</name>
    </ligand>
</feature>
<dbReference type="Gene3D" id="3.20.20.140">
    <property type="entry name" value="Metal-dependent hydrolases"/>
    <property type="match status" value="1"/>
</dbReference>
<dbReference type="RefSeq" id="WP_116175386.1">
    <property type="nucleotide sequence ID" value="NZ_CP144375.1"/>
</dbReference>
<dbReference type="InterPro" id="IPR032466">
    <property type="entry name" value="Metal_Hydrolase"/>
</dbReference>
<dbReference type="GO" id="GO:0008448">
    <property type="term" value="F:N-acetylglucosamine-6-phosphate deacetylase activity"/>
    <property type="evidence" value="ECO:0007669"/>
    <property type="project" value="UniProtKB-EC"/>
</dbReference>
<evidence type="ECO:0000256" key="4">
    <source>
        <dbReference type="ARBA" id="ARBA00022723"/>
    </source>
</evidence>
<feature type="binding site" evidence="11">
    <location>
        <position position="137"/>
    </location>
    <ligand>
        <name>substrate</name>
    </ligand>
</feature>
<sequence length="391" mass="40711">MYLLRHARLVLPGGVVHDGRLAVDGEWITELGTGANGGPHADTQVVDLTGYVIVPGFVDMHVHGGGGGSFGEDLDQARRVVEFHRAHGTTTSIASTVTMPLPELERAVEALSGLVQDGLLTGLHLEGPFISKARCGAHDPALLREPDEHVVGKLLERGHGAIKMVTLATELNGGLRAVRQLTDNGVIAALGHTDSSYEQARAAIDAGVTVATHLFNAMRGLHHREPGPIAAMLESDNVAVELVNDGHHLHDAAVELAFQAAGHSRVSLITDAMSAAGAGDGRYQLGELAVQVVDGVARLEDGGSIAGSTLTMDAAFRRAVLVNGISLERAAVAASGTPARVLGIDDLVGSLEVGKRADLVVLDDQLTVAGVMSRGRWVTEVPAPLTTADAQ</sequence>
<dbReference type="Proteomes" id="UP000256269">
    <property type="component" value="Unassembled WGS sequence"/>
</dbReference>
<evidence type="ECO:0000259" key="13">
    <source>
        <dbReference type="Pfam" id="PF01979"/>
    </source>
</evidence>
<dbReference type="EMBL" id="QUNO01000005">
    <property type="protein sequence ID" value="REH48645.1"/>
    <property type="molecule type" value="Genomic_DNA"/>
</dbReference>
<evidence type="ECO:0000313" key="15">
    <source>
        <dbReference type="Proteomes" id="UP000256269"/>
    </source>
</evidence>
<reference evidence="14 15" key="1">
    <citation type="submission" date="2018-08" db="EMBL/GenBank/DDBJ databases">
        <title>Genomic Encyclopedia of Archaeal and Bacterial Type Strains, Phase II (KMG-II): from individual species to whole genera.</title>
        <authorList>
            <person name="Goeker M."/>
        </authorList>
    </citation>
    <scope>NUCLEOTIDE SEQUENCE [LARGE SCALE GENOMIC DNA]</scope>
    <source>
        <strain evidence="14 15">DSM 45791</strain>
    </source>
</reference>
<feature type="binding site" evidence="12">
    <location>
        <position position="192"/>
    </location>
    <ligand>
        <name>Zn(2+)</name>
        <dbReference type="ChEBI" id="CHEBI:29105"/>
    </ligand>
</feature>
<comment type="catalytic activity">
    <reaction evidence="7">
        <text>N-acetyl-D-glucosamine 6-phosphate + H2O = D-glucosamine 6-phosphate + acetate</text>
        <dbReference type="Rhea" id="RHEA:22936"/>
        <dbReference type="ChEBI" id="CHEBI:15377"/>
        <dbReference type="ChEBI" id="CHEBI:30089"/>
        <dbReference type="ChEBI" id="CHEBI:57513"/>
        <dbReference type="ChEBI" id="CHEBI:58725"/>
        <dbReference type="EC" id="3.5.1.25"/>
    </reaction>
</comment>
<evidence type="ECO:0000256" key="2">
    <source>
        <dbReference type="ARBA" id="ARBA00011899"/>
    </source>
</evidence>
<feature type="domain" description="Amidohydrolase-related" evidence="13">
    <location>
        <begin position="52"/>
        <end position="378"/>
    </location>
</feature>
<dbReference type="InterPro" id="IPR011059">
    <property type="entry name" value="Metal-dep_hydrolase_composite"/>
</dbReference>